<dbReference type="Pfam" id="PF01227">
    <property type="entry name" value="GTP_cyclohydroI"/>
    <property type="match status" value="1"/>
</dbReference>
<evidence type="ECO:0000256" key="5">
    <source>
        <dbReference type="ARBA" id="ARBA00022563"/>
    </source>
</evidence>
<feature type="domain" description="GTP cyclohydrolase I" evidence="9">
    <location>
        <begin position="19"/>
        <end position="178"/>
    </location>
</feature>
<comment type="pathway">
    <text evidence="2">Cofactor biosynthesis; 7,8-dihydroneopterin triphosphate biosynthesis; 7,8-dihydroneopterin triphosphate from GTP: step 1/1.</text>
</comment>
<evidence type="ECO:0000259" key="9">
    <source>
        <dbReference type="Pfam" id="PF01227"/>
    </source>
</evidence>
<evidence type="ECO:0000256" key="7">
    <source>
        <dbReference type="ARBA" id="ARBA00030854"/>
    </source>
</evidence>
<proteinExistence type="predicted"/>
<comment type="caution">
    <text evidence="10">The sequence shown here is derived from an EMBL/GenBank/DDBJ whole genome shotgun (WGS) entry which is preliminary data.</text>
</comment>
<gene>
    <name evidence="10" type="ORF">BJ979_000023</name>
</gene>
<feature type="region of interest" description="Disordered" evidence="8">
    <location>
        <begin position="189"/>
        <end position="209"/>
    </location>
</feature>
<dbReference type="Gene3D" id="3.30.1130.10">
    <property type="match status" value="1"/>
</dbReference>
<protein>
    <recommendedName>
        <fullName evidence="4">GTP cyclohydrolase 1</fullName>
        <ecNumber evidence="3">3.5.4.16</ecNumber>
    </recommendedName>
    <alternativeName>
        <fullName evidence="7">GTP cyclohydrolase I</fullName>
    </alternativeName>
</protein>
<dbReference type="GO" id="GO:0006729">
    <property type="term" value="P:tetrahydrobiopterin biosynthetic process"/>
    <property type="evidence" value="ECO:0007669"/>
    <property type="project" value="TreeGrafter"/>
</dbReference>
<dbReference type="InterPro" id="IPR043134">
    <property type="entry name" value="GTP-CH-I_N"/>
</dbReference>
<evidence type="ECO:0000256" key="2">
    <source>
        <dbReference type="ARBA" id="ARBA00005080"/>
    </source>
</evidence>
<dbReference type="GO" id="GO:0003934">
    <property type="term" value="F:GTP cyclohydrolase I activity"/>
    <property type="evidence" value="ECO:0007669"/>
    <property type="project" value="UniProtKB-EC"/>
</dbReference>
<evidence type="ECO:0000256" key="4">
    <source>
        <dbReference type="ARBA" id="ARBA00017272"/>
    </source>
</evidence>
<keyword evidence="6 10" id="KW-0378">Hydrolase</keyword>
<dbReference type="PANTHER" id="PTHR11109:SF7">
    <property type="entry name" value="GTP CYCLOHYDROLASE 1"/>
    <property type="match status" value="1"/>
</dbReference>
<evidence type="ECO:0000313" key="11">
    <source>
        <dbReference type="Proteomes" id="UP000553888"/>
    </source>
</evidence>
<dbReference type="InterPro" id="IPR020602">
    <property type="entry name" value="GTP_CycHdrlase_I_dom"/>
</dbReference>
<dbReference type="Proteomes" id="UP000553888">
    <property type="component" value="Unassembled WGS sequence"/>
</dbReference>
<evidence type="ECO:0000313" key="10">
    <source>
        <dbReference type="EMBL" id="NYG97397.1"/>
    </source>
</evidence>
<organism evidence="10 11">
    <name type="scientific">Schumannella luteola</name>
    <dbReference type="NCBI Taxonomy" id="472059"/>
    <lineage>
        <taxon>Bacteria</taxon>
        <taxon>Bacillati</taxon>
        <taxon>Actinomycetota</taxon>
        <taxon>Actinomycetes</taxon>
        <taxon>Micrococcales</taxon>
        <taxon>Microbacteriaceae</taxon>
        <taxon>Schumannella</taxon>
    </lineage>
</organism>
<dbReference type="SUPFAM" id="SSF55620">
    <property type="entry name" value="Tetrahydrobiopterin biosynthesis enzymes-like"/>
    <property type="match status" value="1"/>
</dbReference>
<sequence>MTPPEAVPDAVPFDLPSGERAVAELLRALGQDPAEERLRRTPERFVQMLANAIQRDPLPPVSFIDGPASRDLVVVHGIPFRSLCEHHLLPFRGVAHVGYLPGEHLVGVSLPVRVVEHFARGLQLQERLTEQVADWLDANLQARGVGVVIEAEHQCMSFRGIGDAGTTLLTSAFRGEVTSLPSPFESIGTADAASASTADSSPADASGAE</sequence>
<dbReference type="NCBIfam" id="NF006826">
    <property type="entry name" value="PRK09347.1-3"/>
    <property type="match status" value="1"/>
</dbReference>
<keyword evidence="5" id="KW-0554">One-carbon metabolism</keyword>
<dbReference type="InterPro" id="IPR043133">
    <property type="entry name" value="GTP-CH-I_C/QueF"/>
</dbReference>
<dbReference type="EMBL" id="JACBZY010000001">
    <property type="protein sequence ID" value="NYG97397.1"/>
    <property type="molecule type" value="Genomic_DNA"/>
</dbReference>
<dbReference type="PANTHER" id="PTHR11109">
    <property type="entry name" value="GTP CYCLOHYDROLASE I"/>
    <property type="match status" value="1"/>
</dbReference>
<dbReference type="GO" id="GO:0046654">
    <property type="term" value="P:tetrahydrofolate biosynthetic process"/>
    <property type="evidence" value="ECO:0007669"/>
    <property type="project" value="InterPro"/>
</dbReference>
<dbReference type="GO" id="GO:0006730">
    <property type="term" value="P:one-carbon metabolic process"/>
    <property type="evidence" value="ECO:0007669"/>
    <property type="project" value="UniProtKB-KW"/>
</dbReference>
<dbReference type="FunFam" id="3.30.1130.10:FF:000001">
    <property type="entry name" value="GTP cyclohydrolase 1"/>
    <property type="match status" value="1"/>
</dbReference>
<dbReference type="RefSeq" id="WP_179564007.1">
    <property type="nucleotide sequence ID" value="NZ_JACBZY010000001.1"/>
</dbReference>
<dbReference type="InterPro" id="IPR001474">
    <property type="entry name" value="GTP_CycHdrlase_I"/>
</dbReference>
<dbReference type="GO" id="GO:0005737">
    <property type="term" value="C:cytoplasm"/>
    <property type="evidence" value="ECO:0007669"/>
    <property type="project" value="TreeGrafter"/>
</dbReference>
<evidence type="ECO:0000256" key="1">
    <source>
        <dbReference type="ARBA" id="ARBA00001052"/>
    </source>
</evidence>
<name>A0A852YCT2_9MICO</name>
<accession>A0A852YCT2</accession>
<keyword evidence="11" id="KW-1185">Reference proteome</keyword>
<evidence type="ECO:0000256" key="8">
    <source>
        <dbReference type="SAM" id="MobiDB-lite"/>
    </source>
</evidence>
<reference evidence="10 11" key="1">
    <citation type="submission" date="2020-07" db="EMBL/GenBank/DDBJ databases">
        <title>Sequencing the genomes of 1000 actinobacteria strains.</title>
        <authorList>
            <person name="Klenk H.-P."/>
        </authorList>
    </citation>
    <scope>NUCLEOTIDE SEQUENCE [LARGE SCALE GENOMIC DNA]</scope>
    <source>
        <strain evidence="10 11">DSM 23141</strain>
    </source>
</reference>
<evidence type="ECO:0000256" key="6">
    <source>
        <dbReference type="ARBA" id="ARBA00022801"/>
    </source>
</evidence>
<dbReference type="UniPathway" id="UPA00848">
    <property type="reaction ID" value="UER00151"/>
</dbReference>
<dbReference type="GO" id="GO:0005525">
    <property type="term" value="F:GTP binding"/>
    <property type="evidence" value="ECO:0007669"/>
    <property type="project" value="TreeGrafter"/>
</dbReference>
<dbReference type="Gene3D" id="1.10.286.10">
    <property type="match status" value="1"/>
</dbReference>
<dbReference type="GO" id="GO:0008270">
    <property type="term" value="F:zinc ion binding"/>
    <property type="evidence" value="ECO:0007669"/>
    <property type="project" value="TreeGrafter"/>
</dbReference>
<dbReference type="EC" id="3.5.4.16" evidence="3"/>
<evidence type="ECO:0000256" key="3">
    <source>
        <dbReference type="ARBA" id="ARBA00012715"/>
    </source>
</evidence>
<dbReference type="AlphaFoldDB" id="A0A852YCT2"/>
<comment type="catalytic activity">
    <reaction evidence="1">
        <text>GTP + H2O = 7,8-dihydroneopterin 3'-triphosphate + formate + H(+)</text>
        <dbReference type="Rhea" id="RHEA:17473"/>
        <dbReference type="ChEBI" id="CHEBI:15377"/>
        <dbReference type="ChEBI" id="CHEBI:15378"/>
        <dbReference type="ChEBI" id="CHEBI:15740"/>
        <dbReference type="ChEBI" id="CHEBI:37565"/>
        <dbReference type="ChEBI" id="CHEBI:58462"/>
        <dbReference type="EC" id="3.5.4.16"/>
    </reaction>
</comment>